<feature type="domain" description="BPG-independent PGAM N-terminal" evidence="15">
    <location>
        <begin position="91"/>
        <end position="309"/>
    </location>
</feature>
<dbReference type="NCBIfam" id="TIGR01307">
    <property type="entry name" value="pgm_bpd_ind"/>
    <property type="match status" value="1"/>
</dbReference>
<evidence type="ECO:0000256" key="11">
    <source>
        <dbReference type="PIRSR" id="PIRSR001492-1"/>
    </source>
</evidence>
<evidence type="ECO:0000259" key="15">
    <source>
        <dbReference type="Pfam" id="PF06415"/>
    </source>
</evidence>
<dbReference type="PANTHER" id="PTHR31637:SF0">
    <property type="entry name" value="2,3-BISPHOSPHOGLYCERATE-INDEPENDENT PHOSPHOGLYCERATE MUTASE"/>
    <property type="match status" value="1"/>
</dbReference>
<dbReference type="GO" id="GO:0004619">
    <property type="term" value="F:phosphoglycerate mutase activity"/>
    <property type="evidence" value="ECO:0007669"/>
    <property type="project" value="UniProtKB-UniRule"/>
</dbReference>
<feature type="binding site" evidence="9 13">
    <location>
        <position position="457"/>
    </location>
    <ligand>
        <name>Mn(2+)</name>
        <dbReference type="ChEBI" id="CHEBI:29035"/>
        <label>2</label>
    </ligand>
</feature>
<dbReference type="Gene3D" id="3.40.720.10">
    <property type="entry name" value="Alkaline Phosphatase, subunit A"/>
    <property type="match status" value="1"/>
</dbReference>
<evidence type="ECO:0000256" key="13">
    <source>
        <dbReference type="PIRSR" id="PIRSR001492-3"/>
    </source>
</evidence>
<evidence type="ECO:0000256" key="10">
    <source>
        <dbReference type="NCBIfam" id="TIGR01307"/>
    </source>
</evidence>
<feature type="active site" description="Phosphoserine intermediate" evidence="9 11">
    <location>
        <position position="71"/>
    </location>
</feature>
<feature type="binding site" evidence="9 12">
    <location>
        <position position="133"/>
    </location>
    <ligand>
        <name>substrate</name>
    </ligand>
</feature>
<comment type="function">
    <text evidence="2 9">Catalyzes the interconversion of 2-phosphoglycerate and 3-phosphoglycerate.</text>
</comment>
<evidence type="ECO:0000256" key="4">
    <source>
        <dbReference type="ARBA" id="ARBA00008819"/>
    </source>
</evidence>
<evidence type="ECO:0000313" key="17">
    <source>
        <dbReference type="Proteomes" id="UP000177575"/>
    </source>
</evidence>
<keyword evidence="8 9" id="KW-0413">Isomerase</keyword>
<evidence type="ECO:0000259" key="14">
    <source>
        <dbReference type="Pfam" id="PF01676"/>
    </source>
</evidence>
<feature type="binding site" evidence="9 12">
    <location>
        <begin position="269"/>
        <end position="272"/>
    </location>
    <ligand>
        <name>substrate</name>
    </ligand>
</feature>
<sequence>MPKKLVGQKVLPVVLAILDGWGVAPRGSQADDATVIARTPFLNELSQHYPRALLKASGQAVGLPAGQDGNSEAGHLNLGAGRIVDQDAALISKSIRDGTFLKNQAFRTAIEQVKSRHSALHLMGLLSNYNSGHSSPDHFIALLKLIQSHHLKHVYLHFFTDGRDSARYDAIKFIGEVKKRLKNGETIATLSGRYYAMDRKKDWRRTGLIYDLLTRGRGRKEVSAEVAIRHAYNRGESDEYISPTVMTDARGKPKGLIRDNDAIIFFNLRSDRARQLAKPFVQTKFEKLNKGAFKRWKVLKNLCFVALTDFGPDLDHILTAYPSRDIKNSLPMVLGTAGLKQLYIAESEKYAHITFFFNGGYDHPVAGEDRVTITSPDVVSYDATPEMSAAKITTYVLRSLKQRKYDFIAINLANADMVGHTGNLRAGVLAMEAVDKSLVQIGREIKKQKGSMLVTGDHGNVEEFINRETGEVDTEHSTNPVPLLLYNKNWRGKTFSRRRGVLGDVAPTILRLIGLTKPKEMTRHSLL</sequence>
<feature type="binding site" evidence="9 13">
    <location>
        <position position="416"/>
    </location>
    <ligand>
        <name>Mn(2+)</name>
        <dbReference type="ChEBI" id="CHEBI:29035"/>
        <label>1</label>
    </ligand>
</feature>
<evidence type="ECO:0000256" key="12">
    <source>
        <dbReference type="PIRSR" id="PIRSR001492-2"/>
    </source>
</evidence>
<dbReference type="InterPro" id="IPR005995">
    <property type="entry name" value="Pgm_bpd_ind"/>
</dbReference>
<feature type="binding site" evidence="9 13">
    <location>
        <position position="71"/>
    </location>
    <ligand>
        <name>Mn(2+)</name>
        <dbReference type="ChEBI" id="CHEBI:29035"/>
        <label>2</label>
    </ligand>
</feature>
<accession>A0A1G2Q362</accession>
<proteinExistence type="inferred from homology"/>
<dbReference type="CDD" id="cd16010">
    <property type="entry name" value="iPGM"/>
    <property type="match status" value="1"/>
</dbReference>
<dbReference type="GO" id="GO:0006096">
    <property type="term" value="P:glycolytic process"/>
    <property type="evidence" value="ECO:0007669"/>
    <property type="project" value="UniProtKB-UniRule"/>
</dbReference>
<evidence type="ECO:0000256" key="7">
    <source>
        <dbReference type="ARBA" id="ARBA00023211"/>
    </source>
</evidence>
<comment type="similarity">
    <text evidence="4 9">Belongs to the BPG-independent phosphoglycerate mutase family.</text>
</comment>
<organism evidence="16 17">
    <name type="scientific">Candidatus Veblenbacteria bacterium RIFOXYB1_FULL_43_13</name>
    <dbReference type="NCBI Taxonomy" id="1802426"/>
    <lineage>
        <taxon>Bacteria</taxon>
        <taxon>Candidatus Vebleniibacteriota</taxon>
    </lineage>
</organism>
<feature type="domain" description="Metalloenzyme" evidence="14">
    <location>
        <begin position="12"/>
        <end position="516"/>
    </location>
</feature>
<dbReference type="InterPro" id="IPR006124">
    <property type="entry name" value="Metalloenzyme"/>
</dbReference>
<dbReference type="EC" id="5.4.2.12" evidence="9 10"/>
<dbReference type="Gene3D" id="3.40.1450.10">
    <property type="entry name" value="BPG-independent phosphoglycerate mutase, domain B"/>
    <property type="match status" value="1"/>
</dbReference>
<comment type="pathway">
    <text evidence="3 9">Carbohydrate degradation; glycolysis; pyruvate from D-glyceraldehyde 3-phosphate: step 3/5.</text>
</comment>
<evidence type="ECO:0000256" key="6">
    <source>
        <dbReference type="ARBA" id="ARBA00023152"/>
    </source>
</evidence>
<feature type="binding site" evidence="9 13">
    <location>
        <position position="476"/>
    </location>
    <ligand>
        <name>Mn(2+)</name>
        <dbReference type="ChEBI" id="CHEBI:29035"/>
        <label>1</label>
    </ligand>
</feature>
<feature type="binding site" evidence="9 12">
    <location>
        <position position="349"/>
    </location>
    <ligand>
        <name>substrate</name>
    </ligand>
</feature>
<dbReference type="Pfam" id="PF01676">
    <property type="entry name" value="Metalloenzyme"/>
    <property type="match status" value="1"/>
</dbReference>
<feature type="binding site" evidence="9 13">
    <location>
        <position position="458"/>
    </location>
    <ligand>
        <name>Mn(2+)</name>
        <dbReference type="ChEBI" id="CHEBI:29035"/>
        <label>2</label>
    </ligand>
</feature>
<dbReference type="Proteomes" id="UP000177575">
    <property type="component" value="Unassembled WGS sequence"/>
</dbReference>
<evidence type="ECO:0000256" key="3">
    <source>
        <dbReference type="ARBA" id="ARBA00004798"/>
    </source>
</evidence>
<dbReference type="GO" id="GO:0006007">
    <property type="term" value="P:glucose catabolic process"/>
    <property type="evidence" value="ECO:0007669"/>
    <property type="project" value="InterPro"/>
</dbReference>
<dbReference type="AlphaFoldDB" id="A0A1G2Q362"/>
<feature type="binding site" evidence="9 12">
    <location>
        <position position="193"/>
    </location>
    <ligand>
        <name>substrate</name>
    </ligand>
</feature>
<evidence type="ECO:0000256" key="1">
    <source>
        <dbReference type="ARBA" id="ARBA00000370"/>
    </source>
</evidence>
<evidence type="ECO:0000256" key="2">
    <source>
        <dbReference type="ARBA" id="ARBA00002315"/>
    </source>
</evidence>
<dbReference type="Pfam" id="PF06415">
    <property type="entry name" value="iPGM_N"/>
    <property type="match status" value="1"/>
</dbReference>
<evidence type="ECO:0000256" key="8">
    <source>
        <dbReference type="ARBA" id="ARBA00023235"/>
    </source>
</evidence>
<feature type="binding site" evidence="9 13">
    <location>
        <position position="19"/>
    </location>
    <ligand>
        <name>Mn(2+)</name>
        <dbReference type="ChEBI" id="CHEBI:29035"/>
        <label>2</label>
    </ligand>
</feature>
<dbReference type="SUPFAM" id="SSF53649">
    <property type="entry name" value="Alkaline phosphatase-like"/>
    <property type="match status" value="1"/>
</dbReference>
<comment type="subunit">
    <text evidence="9">Monomer.</text>
</comment>
<evidence type="ECO:0000313" key="16">
    <source>
        <dbReference type="EMBL" id="OHA55010.1"/>
    </source>
</evidence>
<feature type="binding site" evidence="9 12">
    <location>
        <begin position="163"/>
        <end position="164"/>
    </location>
    <ligand>
        <name>substrate</name>
    </ligand>
</feature>
<dbReference type="EMBL" id="MHTC01000030">
    <property type="protein sequence ID" value="OHA55010.1"/>
    <property type="molecule type" value="Genomic_DNA"/>
</dbReference>
<dbReference type="InterPro" id="IPR036646">
    <property type="entry name" value="PGAM_B_sf"/>
</dbReference>
<feature type="binding site" evidence="9 12">
    <location>
        <position position="199"/>
    </location>
    <ligand>
        <name>substrate</name>
    </ligand>
</feature>
<comment type="cofactor">
    <cofactor evidence="9">
        <name>Mn(2+)</name>
        <dbReference type="ChEBI" id="CHEBI:29035"/>
    </cofactor>
    <text evidence="9">Binds 2 manganese ions per subunit.</text>
</comment>
<dbReference type="FunFam" id="3.40.1450.10:FF:000002">
    <property type="entry name" value="2,3-bisphosphoglycerate-independent phosphoglycerate mutase"/>
    <property type="match status" value="1"/>
</dbReference>
<evidence type="ECO:0000256" key="5">
    <source>
        <dbReference type="ARBA" id="ARBA00022723"/>
    </source>
</evidence>
<dbReference type="HAMAP" id="MF_01038">
    <property type="entry name" value="GpmI"/>
    <property type="match status" value="1"/>
</dbReference>
<keyword evidence="5 9" id="KW-0479">Metal-binding</keyword>
<gene>
    <name evidence="9" type="primary">gpmI</name>
    <name evidence="16" type="ORF">A2388_00250</name>
</gene>
<dbReference type="UniPathway" id="UPA00109">
    <property type="reaction ID" value="UER00186"/>
</dbReference>
<protein>
    <recommendedName>
        <fullName evidence="9 10">2,3-bisphosphoglycerate-independent phosphoglycerate mutase</fullName>
        <shortName evidence="9">BPG-independent PGAM</shortName>
        <shortName evidence="9">Phosphoglyceromutase</shortName>
        <shortName evidence="9">iPGM</shortName>
        <ecNumber evidence="9 10">5.4.2.12</ecNumber>
    </recommendedName>
</protein>
<dbReference type="PIRSF" id="PIRSF001492">
    <property type="entry name" value="IPGAM"/>
    <property type="match status" value="1"/>
</dbReference>
<dbReference type="InterPro" id="IPR011258">
    <property type="entry name" value="BPG-indep_PGM_N"/>
</dbReference>
<keyword evidence="6 9" id="KW-0324">Glycolysis</keyword>
<dbReference type="GO" id="GO:0030145">
    <property type="term" value="F:manganese ion binding"/>
    <property type="evidence" value="ECO:0007669"/>
    <property type="project" value="UniProtKB-UniRule"/>
</dbReference>
<comment type="caution">
    <text evidence="16">The sequence shown here is derived from an EMBL/GenBank/DDBJ whole genome shotgun (WGS) entry which is preliminary data.</text>
</comment>
<evidence type="ECO:0000256" key="9">
    <source>
        <dbReference type="HAMAP-Rule" id="MF_01038"/>
    </source>
</evidence>
<name>A0A1G2Q362_9BACT</name>
<keyword evidence="7 9" id="KW-0464">Manganese</keyword>
<dbReference type="SUPFAM" id="SSF64158">
    <property type="entry name" value="2,3-Bisphosphoglycerate-independent phosphoglycerate mutase, substrate-binding domain"/>
    <property type="match status" value="1"/>
</dbReference>
<reference evidence="16 17" key="1">
    <citation type="journal article" date="2016" name="Nat. Commun.">
        <title>Thousands of microbial genomes shed light on interconnected biogeochemical processes in an aquifer system.</title>
        <authorList>
            <person name="Anantharaman K."/>
            <person name="Brown C.T."/>
            <person name="Hug L.A."/>
            <person name="Sharon I."/>
            <person name="Castelle C.J."/>
            <person name="Probst A.J."/>
            <person name="Thomas B.C."/>
            <person name="Singh A."/>
            <person name="Wilkins M.J."/>
            <person name="Karaoz U."/>
            <person name="Brodie E.L."/>
            <person name="Williams K.H."/>
            <person name="Hubbard S.S."/>
            <person name="Banfield J.F."/>
        </authorList>
    </citation>
    <scope>NUCLEOTIDE SEQUENCE [LARGE SCALE GENOMIC DNA]</scope>
</reference>
<dbReference type="GO" id="GO:0005829">
    <property type="term" value="C:cytosol"/>
    <property type="evidence" value="ECO:0007669"/>
    <property type="project" value="TreeGrafter"/>
</dbReference>
<comment type="catalytic activity">
    <reaction evidence="1 9">
        <text>(2R)-2-phosphoglycerate = (2R)-3-phosphoglycerate</text>
        <dbReference type="Rhea" id="RHEA:15901"/>
        <dbReference type="ChEBI" id="CHEBI:58272"/>
        <dbReference type="ChEBI" id="CHEBI:58289"/>
        <dbReference type="EC" id="5.4.2.12"/>
    </reaction>
</comment>
<feature type="binding site" evidence="9 13">
    <location>
        <position position="420"/>
    </location>
    <ligand>
        <name>Mn(2+)</name>
        <dbReference type="ChEBI" id="CHEBI:29035"/>
        <label>1</label>
    </ligand>
</feature>
<dbReference type="PANTHER" id="PTHR31637">
    <property type="entry name" value="2,3-BISPHOSPHOGLYCERATE-INDEPENDENT PHOSPHOGLYCERATE MUTASE"/>
    <property type="match status" value="1"/>
</dbReference>
<dbReference type="InterPro" id="IPR017850">
    <property type="entry name" value="Alkaline_phosphatase_core_sf"/>
</dbReference>